<dbReference type="RefSeq" id="WP_379660653.1">
    <property type="nucleotide sequence ID" value="NZ_JBHUDG010000001.1"/>
</dbReference>
<dbReference type="Proteomes" id="UP001597118">
    <property type="component" value="Unassembled WGS sequence"/>
</dbReference>
<comment type="caution">
    <text evidence="1">The sequence shown here is derived from an EMBL/GenBank/DDBJ whole genome shotgun (WGS) entry which is preliminary data.</text>
</comment>
<organism evidence="1 2">
    <name type="scientific">Pseudopedobacter beijingensis</name>
    <dbReference type="NCBI Taxonomy" id="1207056"/>
    <lineage>
        <taxon>Bacteria</taxon>
        <taxon>Pseudomonadati</taxon>
        <taxon>Bacteroidota</taxon>
        <taxon>Sphingobacteriia</taxon>
        <taxon>Sphingobacteriales</taxon>
        <taxon>Sphingobacteriaceae</taxon>
        <taxon>Pseudopedobacter</taxon>
    </lineage>
</organism>
<sequence>MDEKNYLSPVYCKKMKWGKQDIINFLKENHGKADILNLTELVKTENIATKDVYSICKNEKEQQVVFRAAWLLEEIFMNIEDSFTIILKDFLLHYPLQQNQSAQRHYSKIAMRISNVAYIKRYQLSAAQLKPLTEGSFDWLIFEDTPVAIKCNCIDILYNLSLVLANEKWIIDELLNILELNLLSESPALLSRTKRVLKKLKL</sequence>
<reference evidence="2" key="1">
    <citation type="journal article" date="2019" name="Int. J. Syst. Evol. Microbiol.">
        <title>The Global Catalogue of Microorganisms (GCM) 10K type strain sequencing project: providing services to taxonomists for standard genome sequencing and annotation.</title>
        <authorList>
            <consortium name="The Broad Institute Genomics Platform"/>
            <consortium name="The Broad Institute Genome Sequencing Center for Infectious Disease"/>
            <person name="Wu L."/>
            <person name="Ma J."/>
        </authorList>
    </citation>
    <scope>NUCLEOTIDE SEQUENCE [LARGE SCALE GENOMIC DNA]</scope>
    <source>
        <strain evidence="2">CCUG 53762</strain>
    </source>
</reference>
<name>A0ABW4I8C8_9SPHI</name>
<evidence type="ECO:0008006" key="3">
    <source>
        <dbReference type="Google" id="ProtNLM"/>
    </source>
</evidence>
<dbReference type="EMBL" id="JBHUDG010000001">
    <property type="protein sequence ID" value="MFD1628264.1"/>
    <property type="molecule type" value="Genomic_DNA"/>
</dbReference>
<keyword evidence="2" id="KW-1185">Reference proteome</keyword>
<gene>
    <name evidence="1" type="ORF">ACFSAH_00165</name>
</gene>
<protein>
    <recommendedName>
        <fullName evidence="3">DUF4238 domain-containing protein</fullName>
    </recommendedName>
</protein>
<evidence type="ECO:0000313" key="1">
    <source>
        <dbReference type="EMBL" id="MFD1628264.1"/>
    </source>
</evidence>
<proteinExistence type="predicted"/>
<accession>A0ABW4I8C8</accession>
<evidence type="ECO:0000313" key="2">
    <source>
        <dbReference type="Proteomes" id="UP001597118"/>
    </source>
</evidence>